<dbReference type="Proteomes" id="UP000031668">
    <property type="component" value="Unassembled WGS sequence"/>
</dbReference>
<dbReference type="PANTHER" id="PTHR47163:SF2">
    <property type="entry name" value="SI:DKEY-17M8.2"/>
    <property type="match status" value="1"/>
</dbReference>
<accession>A0A0C2J5Z1</accession>
<dbReference type="AlphaFoldDB" id="A0A0C2J5Z1"/>
<dbReference type="InterPro" id="IPR024445">
    <property type="entry name" value="Tnp_ISXO2-like"/>
</dbReference>
<sequence length="178" mass="20299">MNYEATTTSLNAEIFNQYSNRNKKSFGARGTVHSGYEQCQFPSIPRFRRLSNGREGIVVELDQTKIVNGASVLGGVERTEKRQLFLVDVPDRIGVNFFGIIRTHVIPGSIIITDSFRPYHNLDEICTHLIVNHSDTFRDPETGNAIRYQISPRNRAYSLDDNDKVVENVLNDHLLEFQ</sequence>
<name>A0A0C2J5Z1_THEKT</name>
<protein>
    <recommendedName>
        <fullName evidence="1">ISXO2-like transposase domain-containing protein</fullName>
    </recommendedName>
</protein>
<proteinExistence type="predicted"/>
<dbReference type="EMBL" id="JWZT01000939">
    <property type="protein sequence ID" value="KII73189.1"/>
    <property type="molecule type" value="Genomic_DNA"/>
</dbReference>
<dbReference type="PANTHER" id="PTHR47163">
    <property type="entry name" value="DDE_TNP_IS1595 DOMAIN-CONTAINING PROTEIN"/>
    <property type="match status" value="1"/>
</dbReference>
<reference evidence="2 3" key="1">
    <citation type="journal article" date="2014" name="Genome Biol. Evol.">
        <title>The genome of the myxosporean Thelohanellus kitauei shows adaptations to nutrient acquisition within its fish host.</title>
        <authorList>
            <person name="Yang Y."/>
            <person name="Xiong J."/>
            <person name="Zhou Z."/>
            <person name="Huo F."/>
            <person name="Miao W."/>
            <person name="Ran C."/>
            <person name="Liu Y."/>
            <person name="Zhang J."/>
            <person name="Feng J."/>
            <person name="Wang M."/>
            <person name="Wang M."/>
            <person name="Wang L."/>
            <person name="Yao B."/>
        </authorList>
    </citation>
    <scope>NUCLEOTIDE SEQUENCE [LARGE SCALE GENOMIC DNA]</scope>
    <source>
        <strain evidence="2">Wuqing</strain>
    </source>
</reference>
<dbReference type="InterPro" id="IPR053164">
    <property type="entry name" value="IS1016-like_transposase"/>
</dbReference>
<feature type="domain" description="ISXO2-like transposase" evidence="1">
    <location>
        <begin position="69"/>
        <end position="138"/>
    </location>
</feature>
<dbReference type="Pfam" id="PF12762">
    <property type="entry name" value="DDE_Tnp_IS1595"/>
    <property type="match status" value="1"/>
</dbReference>
<evidence type="ECO:0000313" key="3">
    <source>
        <dbReference type="Proteomes" id="UP000031668"/>
    </source>
</evidence>
<evidence type="ECO:0000313" key="2">
    <source>
        <dbReference type="EMBL" id="KII73189.1"/>
    </source>
</evidence>
<gene>
    <name evidence="2" type="ORF">RF11_12521</name>
</gene>
<evidence type="ECO:0000259" key="1">
    <source>
        <dbReference type="Pfam" id="PF12762"/>
    </source>
</evidence>
<keyword evidence="3" id="KW-1185">Reference proteome</keyword>
<dbReference type="OrthoDB" id="5809873at2759"/>
<organism evidence="2 3">
    <name type="scientific">Thelohanellus kitauei</name>
    <name type="common">Myxosporean</name>
    <dbReference type="NCBI Taxonomy" id="669202"/>
    <lineage>
        <taxon>Eukaryota</taxon>
        <taxon>Metazoa</taxon>
        <taxon>Cnidaria</taxon>
        <taxon>Myxozoa</taxon>
        <taxon>Myxosporea</taxon>
        <taxon>Bivalvulida</taxon>
        <taxon>Platysporina</taxon>
        <taxon>Myxobolidae</taxon>
        <taxon>Thelohanellus</taxon>
    </lineage>
</organism>
<comment type="caution">
    <text evidence="2">The sequence shown here is derived from an EMBL/GenBank/DDBJ whole genome shotgun (WGS) entry which is preliminary data.</text>
</comment>